<dbReference type="Proteomes" id="UP000824469">
    <property type="component" value="Unassembled WGS sequence"/>
</dbReference>
<name>A0AA38FTJ9_TAXCH</name>
<dbReference type="EMBL" id="JAHRHJ020000007">
    <property type="protein sequence ID" value="KAH9309760.1"/>
    <property type="molecule type" value="Genomic_DNA"/>
</dbReference>
<sequence length="65" mass="6884">PEEGVLTRFVRPWLCEQGKEVIDEATGAWDRRVLSHGRAGQKTEVAEGATGKGKGVLPPLLSGAA</sequence>
<keyword evidence="3" id="KW-1185">Reference proteome</keyword>
<feature type="non-terminal residue" evidence="2">
    <location>
        <position position="65"/>
    </location>
</feature>
<proteinExistence type="predicted"/>
<organism evidence="2 3">
    <name type="scientific">Taxus chinensis</name>
    <name type="common">Chinese yew</name>
    <name type="synonym">Taxus wallichiana var. chinensis</name>
    <dbReference type="NCBI Taxonomy" id="29808"/>
    <lineage>
        <taxon>Eukaryota</taxon>
        <taxon>Viridiplantae</taxon>
        <taxon>Streptophyta</taxon>
        <taxon>Embryophyta</taxon>
        <taxon>Tracheophyta</taxon>
        <taxon>Spermatophyta</taxon>
        <taxon>Pinopsida</taxon>
        <taxon>Pinidae</taxon>
        <taxon>Conifers II</taxon>
        <taxon>Cupressales</taxon>
        <taxon>Taxaceae</taxon>
        <taxon>Taxus</taxon>
    </lineage>
</organism>
<dbReference type="AlphaFoldDB" id="A0AA38FTJ9"/>
<reference evidence="2 3" key="1">
    <citation type="journal article" date="2021" name="Nat. Plants">
        <title>The Taxus genome provides insights into paclitaxel biosynthesis.</title>
        <authorList>
            <person name="Xiong X."/>
            <person name="Gou J."/>
            <person name="Liao Q."/>
            <person name="Li Y."/>
            <person name="Zhou Q."/>
            <person name="Bi G."/>
            <person name="Li C."/>
            <person name="Du R."/>
            <person name="Wang X."/>
            <person name="Sun T."/>
            <person name="Guo L."/>
            <person name="Liang H."/>
            <person name="Lu P."/>
            <person name="Wu Y."/>
            <person name="Zhang Z."/>
            <person name="Ro D.K."/>
            <person name="Shang Y."/>
            <person name="Huang S."/>
            <person name="Yan J."/>
        </authorList>
    </citation>
    <scope>NUCLEOTIDE SEQUENCE [LARGE SCALE GENOMIC DNA]</scope>
    <source>
        <strain evidence="2">Ta-2019</strain>
    </source>
</reference>
<feature type="region of interest" description="Disordered" evidence="1">
    <location>
        <begin position="40"/>
        <end position="65"/>
    </location>
</feature>
<accession>A0AA38FTJ9</accession>
<feature type="non-terminal residue" evidence="2">
    <location>
        <position position="1"/>
    </location>
</feature>
<protein>
    <submittedName>
        <fullName evidence="2">Uncharacterized protein</fullName>
    </submittedName>
</protein>
<gene>
    <name evidence="2" type="ORF">KI387_037671</name>
</gene>
<evidence type="ECO:0000256" key="1">
    <source>
        <dbReference type="SAM" id="MobiDB-lite"/>
    </source>
</evidence>
<evidence type="ECO:0000313" key="3">
    <source>
        <dbReference type="Proteomes" id="UP000824469"/>
    </source>
</evidence>
<comment type="caution">
    <text evidence="2">The sequence shown here is derived from an EMBL/GenBank/DDBJ whole genome shotgun (WGS) entry which is preliminary data.</text>
</comment>
<evidence type="ECO:0000313" key="2">
    <source>
        <dbReference type="EMBL" id="KAH9309760.1"/>
    </source>
</evidence>